<comment type="caution">
    <text evidence="1">The sequence shown here is derived from an EMBL/GenBank/DDBJ whole genome shotgun (WGS) entry which is preliminary data.</text>
</comment>
<gene>
    <name evidence="1" type="ORF">MLD38_006779</name>
</gene>
<protein>
    <submittedName>
        <fullName evidence="1">Uncharacterized protein</fullName>
    </submittedName>
</protein>
<keyword evidence="2" id="KW-1185">Reference proteome</keyword>
<reference evidence="2" key="1">
    <citation type="journal article" date="2023" name="Front. Plant Sci.">
        <title>Chromosomal-level genome assembly of Melastoma candidum provides insights into trichome evolution.</title>
        <authorList>
            <person name="Zhong Y."/>
            <person name="Wu W."/>
            <person name="Sun C."/>
            <person name="Zou P."/>
            <person name="Liu Y."/>
            <person name="Dai S."/>
            <person name="Zhou R."/>
        </authorList>
    </citation>
    <scope>NUCLEOTIDE SEQUENCE [LARGE SCALE GENOMIC DNA]</scope>
</reference>
<sequence length="152" mass="17192">MVIPLILRDHPAGGTSEATDTALPYWRWRRRRRFVRVPEISGRRETWRSGERGQAETRREAEVLILTGKPAIPSINEKGCSCCGASVRLIRWWLPAWESTVDRADCAICLERFQNREPFGASPLFPPVPRGMPDALDRVPSPTAPAAGRQFR</sequence>
<accession>A0ACB9RQV5</accession>
<evidence type="ECO:0000313" key="2">
    <source>
        <dbReference type="Proteomes" id="UP001057402"/>
    </source>
</evidence>
<name>A0ACB9RQV5_9MYRT</name>
<dbReference type="EMBL" id="CM042882">
    <property type="protein sequence ID" value="KAI4380606.1"/>
    <property type="molecule type" value="Genomic_DNA"/>
</dbReference>
<dbReference type="Proteomes" id="UP001057402">
    <property type="component" value="Chromosome 3"/>
</dbReference>
<organism evidence="1 2">
    <name type="scientific">Melastoma candidum</name>
    <dbReference type="NCBI Taxonomy" id="119954"/>
    <lineage>
        <taxon>Eukaryota</taxon>
        <taxon>Viridiplantae</taxon>
        <taxon>Streptophyta</taxon>
        <taxon>Embryophyta</taxon>
        <taxon>Tracheophyta</taxon>
        <taxon>Spermatophyta</taxon>
        <taxon>Magnoliopsida</taxon>
        <taxon>eudicotyledons</taxon>
        <taxon>Gunneridae</taxon>
        <taxon>Pentapetalae</taxon>
        <taxon>rosids</taxon>
        <taxon>malvids</taxon>
        <taxon>Myrtales</taxon>
        <taxon>Melastomataceae</taxon>
        <taxon>Melastomatoideae</taxon>
        <taxon>Melastomateae</taxon>
        <taxon>Melastoma</taxon>
    </lineage>
</organism>
<proteinExistence type="predicted"/>
<evidence type="ECO:0000313" key="1">
    <source>
        <dbReference type="EMBL" id="KAI4380606.1"/>
    </source>
</evidence>